<feature type="transmembrane region" description="Helical" evidence="1">
    <location>
        <begin position="67"/>
        <end position="100"/>
    </location>
</feature>
<dbReference type="Proteomes" id="UP000886632">
    <property type="component" value="Unassembled WGS sequence"/>
</dbReference>
<dbReference type="Pfam" id="PF05437">
    <property type="entry name" value="AzlD"/>
    <property type="match status" value="1"/>
</dbReference>
<evidence type="ECO:0000313" key="2">
    <source>
        <dbReference type="EMBL" id="MBL0003117.1"/>
    </source>
</evidence>
<feature type="transmembrane region" description="Helical" evidence="1">
    <location>
        <begin position="37"/>
        <end position="55"/>
    </location>
</feature>
<evidence type="ECO:0000313" key="3">
    <source>
        <dbReference type="Proteomes" id="UP000886632"/>
    </source>
</evidence>
<dbReference type="AlphaFoldDB" id="A0A9D7T852"/>
<keyword evidence="1" id="KW-0812">Transmembrane</keyword>
<gene>
    <name evidence="2" type="ORF">IPP00_03725</name>
</gene>
<protein>
    <submittedName>
        <fullName evidence="2">AzlD domain-containing protein</fullName>
    </submittedName>
</protein>
<keyword evidence="1" id="KW-1133">Transmembrane helix</keyword>
<name>A0A9D7T852_9MICO</name>
<comment type="caution">
    <text evidence="2">The sequence shown here is derived from an EMBL/GenBank/DDBJ whole genome shotgun (WGS) entry which is preliminary data.</text>
</comment>
<dbReference type="InterPro" id="IPR008407">
    <property type="entry name" value="Brnchd-chn_aa_trnsp_AzlD"/>
</dbReference>
<dbReference type="EMBL" id="JADKGK010000009">
    <property type="protein sequence ID" value="MBL0003117.1"/>
    <property type="molecule type" value="Genomic_DNA"/>
</dbReference>
<keyword evidence="1" id="KW-0472">Membrane</keyword>
<accession>A0A9D7T852</accession>
<organism evidence="2 3">
    <name type="scientific">Candidatus Phosphoribacter hodrii</name>
    <dbReference type="NCBI Taxonomy" id="2953743"/>
    <lineage>
        <taxon>Bacteria</taxon>
        <taxon>Bacillati</taxon>
        <taxon>Actinomycetota</taxon>
        <taxon>Actinomycetes</taxon>
        <taxon>Micrococcales</taxon>
        <taxon>Dermatophilaceae</taxon>
        <taxon>Candidatus Phosphoribacter</taxon>
    </lineage>
</organism>
<reference evidence="2" key="1">
    <citation type="submission" date="2020-10" db="EMBL/GenBank/DDBJ databases">
        <title>Connecting structure to function with the recovery of over 1000 high-quality activated sludge metagenome-assembled genomes encoding full-length rRNA genes using long-read sequencing.</title>
        <authorList>
            <person name="Singleton C.M."/>
            <person name="Petriglieri F."/>
            <person name="Kristensen J.M."/>
            <person name="Kirkegaard R.H."/>
            <person name="Michaelsen T.Y."/>
            <person name="Andersen M.H."/>
            <person name="Karst S.M."/>
            <person name="Dueholm M.S."/>
            <person name="Nielsen P.H."/>
            <person name="Albertsen M."/>
        </authorList>
    </citation>
    <scope>NUCLEOTIDE SEQUENCE</scope>
    <source>
        <strain evidence="2">Ribe_18-Q3-R11-54_MAXAC.001</strain>
    </source>
</reference>
<evidence type="ECO:0000256" key="1">
    <source>
        <dbReference type="SAM" id="Phobius"/>
    </source>
</evidence>
<sequence length="103" mass="10347">MTLTTAVLIACALAFATKAIGYAIPPRLVEGERTMRVSTLLPAALLAGLIVVQTAADGPALVLDARVGALVVAALLLWRGAGFITVVIAGAVTAGLLRLIGIG</sequence>
<proteinExistence type="predicted"/>